<dbReference type="InterPro" id="IPR050187">
    <property type="entry name" value="Lipid_Phosphate_FormReg"/>
</dbReference>
<evidence type="ECO:0000256" key="2">
    <source>
        <dbReference type="ARBA" id="ARBA00004569"/>
    </source>
</evidence>
<evidence type="ECO:0000256" key="18">
    <source>
        <dbReference type="ARBA" id="ARBA00024512"/>
    </source>
</evidence>
<gene>
    <name evidence="32" type="primary">8236141</name>
    <name evidence="31" type="ORF">Phum_PHUM323640</name>
</gene>
<evidence type="ECO:0000256" key="4">
    <source>
        <dbReference type="ARBA" id="ARBA00005175"/>
    </source>
</evidence>
<evidence type="ECO:0000256" key="21">
    <source>
        <dbReference type="ARBA" id="ARBA00025749"/>
    </source>
</evidence>
<evidence type="ECO:0000256" key="25">
    <source>
        <dbReference type="ARBA" id="ARBA00030553"/>
    </source>
</evidence>
<dbReference type="FunCoup" id="E0VN09">
    <property type="interactions" value="912"/>
</dbReference>
<dbReference type="OMA" id="HWKKTTF"/>
<dbReference type="CTD" id="8236141"/>
<dbReference type="eggNOG" id="KOG4435">
    <property type="taxonomic scope" value="Eukaryota"/>
</dbReference>
<proteinExistence type="inferred from homology"/>
<evidence type="ECO:0000256" key="27">
    <source>
        <dbReference type="ARBA" id="ARBA00048034"/>
    </source>
</evidence>
<dbReference type="OrthoDB" id="9979394at2759"/>
<dbReference type="AlphaFoldDB" id="E0VN09"/>
<reference evidence="31" key="2">
    <citation type="submission" date="2007-04" db="EMBL/GenBank/DDBJ databases">
        <title>The genome of the human body louse.</title>
        <authorList>
            <consortium name="The Human Body Louse Genome Consortium"/>
            <person name="Kirkness E."/>
            <person name="Walenz B."/>
            <person name="Hass B."/>
            <person name="Bruggner R."/>
            <person name="Strausberg R."/>
        </authorList>
    </citation>
    <scope>NUCLEOTIDE SEQUENCE</scope>
    <source>
        <strain evidence="31">USDA</strain>
    </source>
</reference>
<keyword evidence="11" id="KW-0443">Lipid metabolism</keyword>
<dbReference type="GO" id="GO:0046486">
    <property type="term" value="P:glycerolipid metabolic process"/>
    <property type="evidence" value="ECO:0007669"/>
    <property type="project" value="UniProtKB-UniPathway"/>
</dbReference>
<dbReference type="VEuPathDB" id="VectorBase:PHUM323640"/>
<dbReference type="GO" id="GO:0004143">
    <property type="term" value="F:ATP-dependent diacylglycerol kinase activity"/>
    <property type="evidence" value="ECO:0007669"/>
    <property type="project" value="UniProtKB-EC"/>
</dbReference>
<dbReference type="SUPFAM" id="SSF111331">
    <property type="entry name" value="NAD kinase/diacylglycerol kinase-like"/>
    <property type="match status" value="1"/>
</dbReference>
<dbReference type="InterPro" id="IPR045579">
    <property type="entry name" value="AGK_C"/>
</dbReference>
<evidence type="ECO:0000256" key="26">
    <source>
        <dbReference type="ARBA" id="ARBA00044480"/>
    </source>
</evidence>
<comment type="catalytic activity">
    <reaction evidence="15">
        <text>a 1,2-diacyl-sn-glycerol + ATP = a 1,2-diacyl-sn-glycero-3-phosphate + ADP + H(+)</text>
        <dbReference type="Rhea" id="RHEA:10272"/>
        <dbReference type="ChEBI" id="CHEBI:15378"/>
        <dbReference type="ChEBI" id="CHEBI:17815"/>
        <dbReference type="ChEBI" id="CHEBI:30616"/>
        <dbReference type="ChEBI" id="CHEBI:58608"/>
        <dbReference type="ChEBI" id="CHEBI:456216"/>
        <dbReference type="EC" id="2.7.1.107"/>
    </reaction>
    <physiologicalReaction direction="left-to-right" evidence="15">
        <dbReference type="Rhea" id="RHEA:10273"/>
    </physiologicalReaction>
</comment>
<dbReference type="PROSITE" id="PS50146">
    <property type="entry name" value="DAGK"/>
    <property type="match status" value="1"/>
</dbReference>
<dbReference type="PANTHER" id="PTHR12358:SF31">
    <property type="entry name" value="ACYLGLYCEROL KINASE, MITOCHONDRIAL"/>
    <property type="match status" value="1"/>
</dbReference>
<evidence type="ECO:0000256" key="8">
    <source>
        <dbReference type="ARBA" id="ARBA00022777"/>
    </source>
</evidence>
<dbReference type="SMART" id="SM00046">
    <property type="entry name" value="DAGKc"/>
    <property type="match status" value="1"/>
</dbReference>
<evidence type="ECO:0000256" key="5">
    <source>
        <dbReference type="ARBA" id="ARBA00012133"/>
    </source>
</evidence>
<comment type="catalytic activity">
    <reaction evidence="18">
        <text>a 1-acyl-sn-glycerol + ATP = a 1-acyl-sn-glycero-3-phosphate + ADP + H(+)</text>
        <dbReference type="Rhea" id="RHEA:33747"/>
        <dbReference type="ChEBI" id="CHEBI:15378"/>
        <dbReference type="ChEBI" id="CHEBI:30616"/>
        <dbReference type="ChEBI" id="CHEBI:57970"/>
        <dbReference type="ChEBI" id="CHEBI:64683"/>
        <dbReference type="ChEBI" id="CHEBI:456216"/>
    </reaction>
    <physiologicalReaction direction="left-to-right" evidence="18">
        <dbReference type="Rhea" id="RHEA:33748"/>
    </physiologicalReaction>
</comment>
<evidence type="ECO:0000256" key="12">
    <source>
        <dbReference type="ARBA" id="ARBA00023128"/>
    </source>
</evidence>
<evidence type="ECO:0000313" key="32">
    <source>
        <dbReference type="EnsemblMetazoa" id="PHUM323640-PA"/>
    </source>
</evidence>
<evidence type="ECO:0000256" key="22">
    <source>
        <dbReference type="ARBA" id="ARBA00026096"/>
    </source>
</evidence>
<dbReference type="EC" id="2.7.1.94" evidence="23"/>
<dbReference type="EMBL" id="AAZO01003757">
    <property type="status" value="NOT_ANNOTATED_CDS"/>
    <property type="molecule type" value="Genomic_DNA"/>
</dbReference>
<comment type="similarity">
    <text evidence="21">Belongs to the AGK family.</text>
</comment>
<dbReference type="GO" id="GO:0005524">
    <property type="term" value="F:ATP binding"/>
    <property type="evidence" value="ECO:0007669"/>
    <property type="project" value="UniProtKB-KW"/>
</dbReference>
<comment type="catalytic activity">
    <reaction evidence="19">
        <text>2-(5Z,8Z,11Z,14Z-eicosatetraenoyl)-glycerol + ATP = 2-(5Z,8Z,11Z,14Z-eicosatetraenoyl)-sn-glycero-3-phosphate + ADP + H(+)</text>
        <dbReference type="Rhea" id="RHEA:43316"/>
        <dbReference type="ChEBI" id="CHEBI:15378"/>
        <dbReference type="ChEBI" id="CHEBI:30616"/>
        <dbReference type="ChEBI" id="CHEBI:52392"/>
        <dbReference type="ChEBI" id="CHEBI:78209"/>
        <dbReference type="ChEBI" id="CHEBI:456216"/>
    </reaction>
    <physiologicalReaction direction="left-to-right" evidence="19">
        <dbReference type="Rhea" id="RHEA:43317"/>
    </physiologicalReaction>
</comment>
<evidence type="ECO:0000313" key="33">
    <source>
        <dbReference type="Proteomes" id="UP000009046"/>
    </source>
</evidence>
<comment type="catalytic activity">
    <reaction evidence="26">
        <text>a 2-acylglycerol + ATP = a 2-acyl-sn-glycerol 3-phosphate + ADP + H(+)</text>
        <dbReference type="Rhea" id="RHEA:39847"/>
        <dbReference type="ChEBI" id="CHEBI:15378"/>
        <dbReference type="ChEBI" id="CHEBI:17389"/>
        <dbReference type="ChEBI" id="CHEBI:30616"/>
        <dbReference type="ChEBI" id="CHEBI:64982"/>
        <dbReference type="ChEBI" id="CHEBI:456216"/>
    </reaction>
    <physiologicalReaction direction="left-to-right" evidence="26">
        <dbReference type="Rhea" id="RHEA:39848"/>
    </physiologicalReaction>
</comment>
<dbReference type="InterPro" id="IPR016064">
    <property type="entry name" value="NAD/diacylglycerol_kinase_sf"/>
</dbReference>
<comment type="subcellular location">
    <subcellularLocation>
        <location evidence="3">Mitochondrion inner membrane</location>
        <topology evidence="3">Peripheral membrane protein</topology>
    </subcellularLocation>
    <subcellularLocation>
        <location evidence="2">Mitochondrion intermembrane space</location>
    </subcellularLocation>
</comment>
<dbReference type="Proteomes" id="UP000009046">
    <property type="component" value="Unassembled WGS sequence"/>
</dbReference>
<dbReference type="EMBL" id="DS235331">
    <property type="protein sequence ID" value="EEB14765.1"/>
    <property type="molecule type" value="Genomic_DNA"/>
</dbReference>
<dbReference type="PANTHER" id="PTHR12358">
    <property type="entry name" value="SPHINGOSINE KINASE"/>
    <property type="match status" value="1"/>
</dbReference>
<evidence type="ECO:0000256" key="29">
    <source>
        <dbReference type="ARBA" id="ARBA00048876"/>
    </source>
</evidence>
<dbReference type="STRING" id="121224.E0VN09"/>
<dbReference type="EnsemblMetazoa" id="PHUM323640-RA">
    <property type="protein sequence ID" value="PHUM323640-PA"/>
    <property type="gene ID" value="PHUM323640"/>
</dbReference>
<evidence type="ECO:0000256" key="20">
    <source>
        <dbReference type="ARBA" id="ARBA00024636"/>
    </source>
</evidence>
<comment type="catalytic activity">
    <reaction evidence="16">
        <text>1-(5Z,8Z,11Z,14Z-eicosatetraenoyl)-sn-glycerol + ATP = 1-(5Z,8Z,11Z,14Z-eicosatetraenoyl)-sn-glycero-3-phosphate + ADP + H(+)</text>
        <dbReference type="Rhea" id="RHEA:43328"/>
        <dbReference type="ChEBI" id="CHEBI:15378"/>
        <dbReference type="ChEBI" id="CHEBI:30616"/>
        <dbReference type="ChEBI" id="CHEBI:34071"/>
        <dbReference type="ChEBI" id="CHEBI:74938"/>
        <dbReference type="ChEBI" id="CHEBI:456216"/>
    </reaction>
    <physiologicalReaction direction="left-to-right" evidence="16">
        <dbReference type="Rhea" id="RHEA:43329"/>
    </physiologicalReaction>
</comment>
<accession>E0VN09</accession>
<evidence type="ECO:0000256" key="11">
    <source>
        <dbReference type="ARBA" id="ARBA00023098"/>
    </source>
</evidence>
<dbReference type="Pfam" id="PF19712">
    <property type="entry name" value="AGK_C"/>
    <property type="match status" value="1"/>
</dbReference>
<evidence type="ECO:0000256" key="19">
    <source>
        <dbReference type="ARBA" id="ARBA00024556"/>
    </source>
</evidence>
<evidence type="ECO:0000256" key="9">
    <source>
        <dbReference type="ARBA" id="ARBA00022792"/>
    </source>
</evidence>
<comment type="catalytic activity">
    <reaction evidence="29">
        <text>N-(hexanoyl)sphing-4-enine + ATP = N-hexanoylsphing-4-enine 1-phosphate + ADP + H(+)</text>
        <dbReference type="Rhea" id="RHEA:43312"/>
        <dbReference type="ChEBI" id="CHEBI:15378"/>
        <dbReference type="ChEBI" id="CHEBI:30616"/>
        <dbReference type="ChEBI" id="CHEBI:63867"/>
        <dbReference type="ChEBI" id="CHEBI:82959"/>
        <dbReference type="ChEBI" id="CHEBI:456216"/>
    </reaction>
    <physiologicalReaction direction="left-to-right" evidence="29">
        <dbReference type="Rhea" id="RHEA:43313"/>
    </physiologicalReaction>
</comment>
<name>E0VN09_PEDHC</name>
<comment type="catalytic activity">
    <reaction evidence="28">
        <text>a monoacylglycerol + ATP = a monoacyl-sn-glycero-3-phosphate + ADP + H(+)</text>
        <dbReference type="Rhea" id="RHEA:19293"/>
        <dbReference type="ChEBI" id="CHEBI:15378"/>
        <dbReference type="ChEBI" id="CHEBI:17408"/>
        <dbReference type="ChEBI" id="CHEBI:30616"/>
        <dbReference type="ChEBI" id="CHEBI:77589"/>
        <dbReference type="ChEBI" id="CHEBI:456216"/>
        <dbReference type="EC" id="2.7.1.94"/>
    </reaction>
    <physiologicalReaction direction="left-to-right" evidence="28">
        <dbReference type="Rhea" id="RHEA:19294"/>
    </physiologicalReaction>
</comment>
<dbReference type="InterPro" id="IPR017438">
    <property type="entry name" value="ATP-NAD_kinase_N"/>
</dbReference>
<sequence>MQKISDVLLVLKNNWKKSTFAVAVISYGANHFKNTYENKLLMREYCQLASKYGDISNPASKPFRHITVVLNPAANKRNSKVLFEKYCAPLLYLAGLAVTVVYTEYAGQAKDIADSLDPKTDALVIAGGDGTLSETITGLLRRVQDNKEILKKLPLGVLPLGRSNSLANALLGNREEVRALADSTMAIIDGSLTTVDVMKIEPMNVRISINYEENSKPVYGLIQVEWGSFRNAKANRDKYWYFGTFRDYISYIFTKVEKGAWECSYTEPCKGCNKCVQKKQVTQRWWHVFMPSLSKTDKDYSNVVNETCGKVMQKELSTVEIAIKTATVYNKPVTDAPHLVLTVLPDSVRWTNFVTEGWKRIRGKQLNDSVDATAVRELNLVPKTQNENDWLSIDNENFEVKPMKISILPKAVNIFQPRLSGYI</sequence>
<dbReference type="GO" id="GO:0005758">
    <property type="term" value="C:mitochondrial intermembrane space"/>
    <property type="evidence" value="ECO:0007669"/>
    <property type="project" value="UniProtKB-SubCell"/>
</dbReference>
<comment type="catalytic activity">
    <reaction evidence="17">
        <text>1-(9Z-octadecenoyl)-sn-glycerol + ATP = 1-(9Z-octadecenoyl)-sn-glycero-3-phosphate + ADP + H(+)</text>
        <dbReference type="Rhea" id="RHEA:41079"/>
        <dbReference type="ChEBI" id="CHEBI:15378"/>
        <dbReference type="ChEBI" id="CHEBI:30616"/>
        <dbReference type="ChEBI" id="CHEBI:74544"/>
        <dbReference type="ChEBI" id="CHEBI:75757"/>
        <dbReference type="ChEBI" id="CHEBI:456216"/>
    </reaction>
    <physiologicalReaction direction="left-to-right" evidence="17">
        <dbReference type="Rhea" id="RHEA:41080"/>
    </physiologicalReaction>
</comment>
<dbReference type="GO" id="GO:0046513">
    <property type="term" value="P:ceramide biosynthetic process"/>
    <property type="evidence" value="ECO:0007669"/>
    <property type="project" value="TreeGrafter"/>
</dbReference>
<evidence type="ECO:0000256" key="23">
    <source>
        <dbReference type="ARBA" id="ARBA00026098"/>
    </source>
</evidence>
<keyword evidence="9" id="KW-0999">Mitochondrion inner membrane</keyword>
<keyword evidence="7" id="KW-0547">Nucleotide-binding</keyword>
<evidence type="ECO:0000256" key="7">
    <source>
        <dbReference type="ARBA" id="ARBA00022741"/>
    </source>
</evidence>
<keyword evidence="6" id="KW-0808">Transferase</keyword>
<keyword evidence="13" id="KW-0472">Membrane</keyword>
<evidence type="ECO:0000256" key="15">
    <source>
        <dbReference type="ARBA" id="ARBA00023411"/>
    </source>
</evidence>
<comment type="pathway">
    <text evidence="4">Lipid metabolism; glycerolipid metabolism.</text>
</comment>
<evidence type="ECO:0000256" key="28">
    <source>
        <dbReference type="ARBA" id="ARBA00048663"/>
    </source>
</evidence>
<dbReference type="InParanoid" id="E0VN09"/>
<dbReference type="KEGG" id="phu:Phum_PHUM323640"/>
<comment type="catalytic activity">
    <reaction evidence="14">
        <text>1,2-di-(9Z-octadecenoyl)-sn-glycerol + ATP = 1,2-di-(9Z-octadecenoyl)-sn-glycero-3-phosphate + ADP + H(+)</text>
        <dbReference type="Rhea" id="RHEA:40327"/>
        <dbReference type="ChEBI" id="CHEBI:15378"/>
        <dbReference type="ChEBI" id="CHEBI:30616"/>
        <dbReference type="ChEBI" id="CHEBI:52333"/>
        <dbReference type="ChEBI" id="CHEBI:74546"/>
        <dbReference type="ChEBI" id="CHEBI:456216"/>
    </reaction>
    <physiologicalReaction direction="left-to-right" evidence="14">
        <dbReference type="Rhea" id="RHEA:40328"/>
    </physiologicalReaction>
</comment>
<dbReference type="InterPro" id="IPR001206">
    <property type="entry name" value="Diacylglycerol_kinase_cat_dom"/>
</dbReference>
<keyword evidence="10" id="KW-0067">ATP-binding</keyword>
<organism>
    <name type="scientific">Pediculus humanus subsp. corporis</name>
    <name type="common">Body louse</name>
    <dbReference type="NCBI Taxonomy" id="121224"/>
    <lineage>
        <taxon>Eukaryota</taxon>
        <taxon>Metazoa</taxon>
        <taxon>Ecdysozoa</taxon>
        <taxon>Arthropoda</taxon>
        <taxon>Hexapoda</taxon>
        <taxon>Insecta</taxon>
        <taxon>Pterygota</taxon>
        <taxon>Neoptera</taxon>
        <taxon>Paraneoptera</taxon>
        <taxon>Psocodea</taxon>
        <taxon>Troctomorpha</taxon>
        <taxon>Phthiraptera</taxon>
        <taxon>Anoplura</taxon>
        <taxon>Pediculidae</taxon>
        <taxon>Pediculus</taxon>
    </lineage>
</organism>
<evidence type="ECO:0000256" key="10">
    <source>
        <dbReference type="ARBA" id="ARBA00022840"/>
    </source>
</evidence>
<evidence type="ECO:0000313" key="31">
    <source>
        <dbReference type="EMBL" id="EEB14765.1"/>
    </source>
</evidence>
<keyword evidence="33" id="KW-1185">Reference proteome</keyword>
<evidence type="ECO:0000256" key="13">
    <source>
        <dbReference type="ARBA" id="ARBA00023136"/>
    </source>
</evidence>
<reference evidence="32" key="3">
    <citation type="submission" date="2020-05" db="UniProtKB">
        <authorList>
            <consortium name="EnsemblMetazoa"/>
        </authorList>
    </citation>
    <scope>IDENTIFICATION</scope>
    <source>
        <strain evidence="32">USDA</strain>
    </source>
</reference>
<reference evidence="31" key="1">
    <citation type="submission" date="2007-04" db="EMBL/GenBank/DDBJ databases">
        <title>Annotation of Pediculus humanus corporis strain USDA.</title>
        <authorList>
            <person name="Kirkness E."/>
            <person name="Hannick L."/>
            <person name="Hass B."/>
            <person name="Bruggner R."/>
            <person name="Lawson D."/>
            <person name="Bidwell S."/>
            <person name="Joardar V."/>
            <person name="Caler E."/>
            <person name="Walenz B."/>
            <person name="Inman J."/>
            <person name="Schobel S."/>
            <person name="Galinsky K."/>
            <person name="Amedeo P."/>
            <person name="Strausberg R."/>
        </authorList>
    </citation>
    <scope>NUCLEOTIDE SEQUENCE</scope>
    <source>
        <strain evidence="31">USDA</strain>
    </source>
</reference>
<dbReference type="EC" id="2.7.1.107" evidence="5"/>
<dbReference type="RefSeq" id="XP_002427503.1">
    <property type="nucleotide sequence ID" value="XM_002427458.1"/>
</dbReference>
<dbReference type="EC" id="2.7.1.138" evidence="22"/>
<evidence type="ECO:0000256" key="16">
    <source>
        <dbReference type="ARBA" id="ARBA00024483"/>
    </source>
</evidence>
<evidence type="ECO:0000256" key="14">
    <source>
        <dbReference type="ARBA" id="ARBA00023371"/>
    </source>
</evidence>
<dbReference type="GO" id="GO:0005743">
    <property type="term" value="C:mitochondrial inner membrane"/>
    <property type="evidence" value="ECO:0007669"/>
    <property type="project" value="UniProtKB-SubCell"/>
</dbReference>
<evidence type="ECO:0000256" key="6">
    <source>
        <dbReference type="ARBA" id="ARBA00022679"/>
    </source>
</evidence>
<dbReference type="GO" id="GO:0001729">
    <property type="term" value="F:ceramide kinase activity"/>
    <property type="evidence" value="ECO:0007669"/>
    <property type="project" value="UniProtKB-EC"/>
</dbReference>
<evidence type="ECO:0000256" key="17">
    <source>
        <dbReference type="ARBA" id="ARBA00024505"/>
    </source>
</evidence>
<keyword evidence="8" id="KW-0418">Kinase</keyword>
<evidence type="ECO:0000256" key="24">
    <source>
        <dbReference type="ARBA" id="ARBA00026142"/>
    </source>
</evidence>
<comment type="catalytic activity">
    <reaction evidence="20">
        <text>1-hexadecanoyl-sn-glycerol + ATP = 1-hexadecanoyl-sn-glycero-3-phosphate + ADP + H(+)</text>
        <dbReference type="Rhea" id="RHEA:43308"/>
        <dbReference type="ChEBI" id="CHEBI:15378"/>
        <dbReference type="ChEBI" id="CHEBI:30616"/>
        <dbReference type="ChEBI" id="CHEBI:57518"/>
        <dbReference type="ChEBI" id="CHEBI:75542"/>
        <dbReference type="ChEBI" id="CHEBI:456216"/>
    </reaction>
    <physiologicalReaction direction="left-to-right" evidence="20">
        <dbReference type="Rhea" id="RHEA:43309"/>
    </physiologicalReaction>
</comment>
<protein>
    <recommendedName>
        <fullName evidence="24">Acylglycerol kinase, mitochondrial</fullName>
        <ecNumber evidence="5">2.7.1.107</ecNumber>
        <ecNumber evidence="22">2.7.1.138</ecNumber>
        <ecNumber evidence="23">2.7.1.94</ecNumber>
    </recommendedName>
    <alternativeName>
        <fullName evidence="25">Multiple substrate lipid kinase</fullName>
    </alternativeName>
</protein>
<dbReference type="GeneID" id="8236141"/>
<keyword evidence="12" id="KW-0496">Mitochondrion</keyword>
<dbReference type="UniPathway" id="UPA00230"/>
<dbReference type="GO" id="GO:0046512">
    <property type="term" value="P:sphingosine biosynthetic process"/>
    <property type="evidence" value="ECO:0007669"/>
    <property type="project" value="TreeGrafter"/>
</dbReference>
<feature type="domain" description="DAGKc" evidence="30">
    <location>
        <begin position="61"/>
        <end position="204"/>
    </location>
</feature>
<comment type="cofactor">
    <cofactor evidence="1">
        <name>Mg(2+)</name>
        <dbReference type="ChEBI" id="CHEBI:18420"/>
    </cofactor>
</comment>
<dbReference type="HOGENOM" id="CLU_042458_2_0_1"/>
<evidence type="ECO:0000256" key="3">
    <source>
        <dbReference type="ARBA" id="ARBA00004637"/>
    </source>
</evidence>
<dbReference type="Pfam" id="PF00781">
    <property type="entry name" value="DAGK_cat"/>
    <property type="match status" value="1"/>
</dbReference>
<evidence type="ECO:0000256" key="1">
    <source>
        <dbReference type="ARBA" id="ARBA00001946"/>
    </source>
</evidence>
<comment type="catalytic activity">
    <reaction evidence="27">
        <text>an N-acylsphing-4-enine + ATP = an N-acylsphing-4-enine 1-phosphate + ADP + H(+)</text>
        <dbReference type="Rhea" id="RHEA:17929"/>
        <dbReference type="ChEBI" id="CHEBI:15378"/>
        <dbReference type="ChEBI" id="CHEBI:30616"/>
        <dbReference type="ChEBI" id="CHEBI:52639"/>
        <dbReference type="ChEBI" id="CHEBI:57674"/>
        <dbReference type="ChEBI" id="CHEBI:456216"/>
        <dbReference type="EC" id="2.7.1.138"/>
    </reaction>
    <physiologicalReaction direction="left-to-right" evidence="27">
        <dbReference type="Rhea" id="RHEA:17930"/>
    </physiologicalReaction>
</comment>
<dbReference type="GO" id="GO:0047620">
    <property type="term" value="F:acylglycerol kinase activity"/>
    <property type="evidence" value="ECO:0007669"/>
    <property type="project" value="UniProtKB-EC"/>
</dbReference>
<evidence type="ECO:0000259" key="30">
    <source>
        <dbReference type="PROSITE" id="PS50146"/>
    </source>
</evidence>
<dbReference type="Gene3D" id="3.40.50.10330">
    <property type="entry name" value="Probable inorganic polyphosphate/atp-NAD kinase, domain 1"/>
    <property type="match status" value="1"/>
</dbReference>